<organism evidence="3 4">
    <name type="scientific">Choanephora cucurbitarum</name>
    <dbReference type="NCBI Taxonomy" id="101091"/>
    <lineage>
        <taxon>Eukaryota</taxon>
        <taxon>Fungi</taxon>
        <taxon>Fungi incertae sedis</taxon>
        <taxon>Mucoromycota</taxon>
        <taxon>Mucoromycotina</taxon>
        <taxon>Mucoromycetes</taxon>
        <taxon>Mucorales</taxon>
        <taxon>Mucorineae</taxon>
        <taxon>Choanephoraceae</taxon>
        <taxon>Choanephoroideae</taxon>
        <taxon>Choanephora</taxon>
    </lineage>
</organism>
<evidence type="ECO:0000313" key="4">
    <source>
        <dbReference type="Proteomes" id="UP000093000"/>
    </source>
</evidence>
<keyword evidence="2" id="KW-0812">Transmembrane</keyword>
<keyword evidence="4" id="KW-1185">Reference proteome</keyword>
<dbReference type="OrthoDB" id="1204at2759"/>
<accession>A0A1C7N5C3</accession>
<dbReference type="PANTHER" id="PTHR28258:SF1">
    <property type="entry name" value="VACUOLAR SEGREGATION PROTEIN 7"/>
    <property type="match status" value="1"/>
</dbReference>
<dbReference type="AlphaFoldDB" id="A0A1C7N5C3"/>
<evidence type="ECO:0000256" key="2">
    <source>
        <dbReference type="SAM" id="Phobius"/>
    </source>
</evidence>
<feature type="region of interest" description="Disordered" evidence="1">
    <location>
        <begin position="1"/>
        <end position="39"/>
    </location>
</feature>
<dbReference type="InterPro" id="IPR024260">
    <property type="entry name" value="Vac7"/>
</dbReference>
<protein>
    <submittedName>
        <fullName evidence="3">Uncharacterized protein</fullName>
    </submittedName>
</protein>
<name>A0A1C7N5C3_9FUNG</name>
<dbReference type="GO" id="GO:1903778">
    <property type="term" value="P:protein localization to vacuolar membrane"/>
    <property type="evidence" value="ECO:0007669"/>
    <property type="project" value="TreeGrafter"/>
</dbReference>
<evidence type="ECO:0000256" key="1">
    <source>
        <dbReference type="SAM" id="MobiDB-lite"/>
    </source>
</evidence>
<feature type="transmembrane region" description="Helical" evidence="2">
    <location>
        <begin position="244"/>
        <end position="265"/>
    </location>
</feature>
<dbReference type="Pfam" id="PF12751">
    <property type="entry name" value="Vac7"/>
    <property type="match status" value="1"/>
</dbReference>
<evidence type="ECO:0000313" key="3">
    <source>
        <dbReference type="EMBL" id="OBZ84221.1"/>
    </source>
</evidence>
<dbReference type="Proteomes" id="UP000093000">
    <property type="component" value="Unassembled WGS sequence"/>
</dbReference>
<dbReference type="EMBL" id="LUGH01000539">
    <property type="protein sequence ID" value="OBZ84221.1"/>
    <property type="molecule type" value="Genomic_DNA"/>
</dbReference>
<dbReference type="GO" id="GO:0010513">
    <property type="term" value="P:positive regulation of phosphatidylinositol biosynthetic process"/>
    <property type="evidence" value="ECO:0007669"/>
    <property type="project" value="TreeGrafter"/>
</dbReference>
<comment type="caution">
    <text evidence="3">The sequence shown here is derived from an EMBL/GenBank/DDBJ whole genome shotgun (WGS) entry which is preliminary data.</text>
</comment>
<reference evidence="3 4" key="1">
    <citation type="submission" date="2016-03" db="EMBL/GenBank/DDBJ databases">
        <title>Choanephora cucurbitarum.</title>
        <authorList>
            <person name="Min B."/>
            <person name="Park H."/>
            <person name="Park J.-H."/>
            <person name="Shin H.-D."/>
            <person name="Choi I.-G."/>
        </authorList>
    </citation>
    <scope>NUCLEOTIDE SEQUENCE [LARGE SCALE GENOMIC DNA]</scope>
    <source>
        <strain evidence="3 4">KUS-F28377</strain>
    </source>
</reference>
<keyword evidence="2" id="KW-0472">Membrane</keyword>
<dbReference type="GO" id="GO:0070772">
    <property type="term" value="C:PAS complex"/>
    <property type="evidence" value="ECO:0007669"/>
    <property type="project" value="TreeGrafter"/>
</dbReference>
<keyword evidence="2" id="KW-1133">Transmembrane helix</keyword>
<dbReference type="GO" id="GO:0000011">
    <property type="term" value="P:vacuole inheritance"/>
    <property type="evidence" value="ECO:0007669"/>
    <property type="project" value="TreeGrafter"/>
</dbReference>
<dbReference type="GO" id="GO:0000329">
    <property type="term" value="C:fungal-type vacuole membrane"/>
    <property type="evidence" value="ECO:0007669"/>
    <property type="project" value="TreeGrafter"/>
</dbReference>
<feature type="compositionally biased region" description="Polar residues" evidence="1">
    <location>
        <begin position="1"/>
        <end position="22"/>
    </location>
</feature>
<gene>
    <name evidence="3" type="ORF">A0J61_07727</name>
</gene>
<proteinExistence type="predicted"/>
<dbReference type="STRING" id="101091.A0A1C7N5C3"/>
<dbReference type="PANTHER" id="PTHR28258">
    <property type="entry name" value="VACUOLAR SEGREGATION PROTEIN 7"/>
    <property type="match status" value="1"/>
</dbReference>
<dbReference type="InParanoid" id="A0A1C7N5C3"/>
<feature type="compositionally biased region" description="Basic and acidic residues" evidence="1">
    <location>
        <begin position="23"/>
        <end position="34"/>
    </location>
</feature>
<sequence>MFDTPSFSSLRMQKSCSTSTMQDSKRVKQVRSESHLNGYTNRQFDKKLPKKQSKVMIHGNASPAEVFHRNLVDAVSNAEDSDDNEHYVYPYSSNENLGATHAMHRPVSVRSSQNEIKKSFITHHSGTGLGDWLKQALYHQPRLPYDTMDEEDEFGWSGNEQAGDMRRPRLRNHVKDPTIQVHRPSLFDLWRESFNRKHAGKKYTPRTYYHSQHHHQEGYTSDDEEAPLIQRRQKRLKTKKTWKSWYRVFLYQTLLFLLFLLVLFYQAQPLAELSVDIGRVLATDKELIFDLRVQASNSNFWTVHIADADISVFAFSQIVPNQITNQTVIQGVDPAEYLGNVRRFDEPLSIKPKKSDINKEEAITQIRIKSPGADTSGNERWSRMIRYPYGLVVRGVLKYQPVPFAIGVYPQSVAVCNVTHVDPTTGIISTDPDRTICANEDQVNLVFL</sequence>